<dbReference type="GO" id="GO:0005524">
    <property type="term" value="F:ATP binding"/>
    <property type="evidence" value="ECO:0007669"/>
    <property type="project" value="UniProtKB-UniRule"/>
</dbReference>
<accession>A0A2S6HC87</accession>
<dbReference type="GO" id="GO:0046872">
    <property type="term" value="F:metal ion binding"/>
    <property type="evidence" value="ECO:0007669"/>
    <property type="project" value="InterPro"/>
</dbReference>
<dbReference type="Pfam" id="PF18301">
    <property type="entry name" value="preATP-grasp_3"/>
    <property type="match status" value="1"/>
</dbReference>
<keyword evidence="3" id="KW-0436">Ligase</keyword>
<evidence type="ECO:0000313" key="4">
    <source>
        <dbReference type="Proteomes" id="UP000240010"/>
    </source>
</evidence>
<dbReference type="Gene3D" id="3.40.50.11770">
    <property type="match status" value="1"/>
</dbReference>
<proteinExistence type="predicted"/>
<keyword evidence="1" id="KW-0547">Nucleotide-binding</keyword>
<dbReference type="EMBL" id="PTIZ01000007">
    <property type="protein sequence ID" value="PPK75036.1"/>
    <property type="molecule type" value="Genomic_DNA"/>
</dbReference>
<name>A0A2S6HC87_9GAMM</name>
<evidence type="ECO:0000256" key="1">
    <source>
        <dbReference type="PROSITE-ProRule" id="PRU00409"/>
    </source>
</evidence>
<reference evidence="3 4" key="1">
    <citation type="submission" date="2018-02" db="EMBL/GenBank/DDBJ databases">
        <title>Subsurface microbial communities from deep shales in Ohio and West Virginia, USA.</title>
        <authorList>
            <person name="Wrighton K."/>
        </authorList>
    </citation>
    <scope>NUCLEOTIDE SEQUENCE [LARGE SCALE GENOMIC DNA]</scope>
    <source>
        <strain evidence="3 4">OWC-DMM</strain>
    </source>
</reference>
<dbReference type="Gene3D" id="2.30.36.100">
    <property type="match status" value="1"/>
</dbReference>
<dbReference type="SUPFAM" id="SSF56059">
    <property type="entry name" value="Glutathione synthetase ATP-binding domain-like"/>
    <property type="match status" value="1"/>
</dbReference>
<sequence length="414" mass="45732">MKILVFEYITGGGFNKQVLSDSLAGEGRLMRSALLDNLTQLNQTRSNRLEITVMLDWRLNDSARMTGINTVIIRPEHDITEEFARLVKQCDLVWPIAPEFEGILQNLCQTVESLGKILLTSPATAVAIAGNKLKTYERLNRHHIAAVPTRVFENIYSPGEWMVKPVDGVGCADSYVLATRQDFERMAAQKGHDCMDAGGRAMQGAIAEYVIQPHLQGAKTSLSCLFKQGRGWLVCANLQRFEFIQQQYHLTDIVVNHHPDLGRYQPLIDKIAEALPELWGYVGIDLIESDHDCMAATAPVSLAAIPPSMEVRSGGTMPRTGEIESRLEQRSRAMQGAIADDCMDAGGRAMQGAIAETWVLEINPRLTTSFVGIYDALGINIAEAVLQLVHGEPILNPVYNRPITVQAQQETHAS</sequence>
<dbReference type="InterPro" id="IPR011761">
    <property type="entry name" value="ATP-grasp"/>
</dbReference>
<organism evidence="3 4">
    <name type="scientific">Methylobacter tundripaludum</name>
    <dbReference type="NCBI Taxonomy" id="173365"/>
    <lineage>
        <taxon>Bacteria</taxon>
        <taxon>Pseudomonadati</taxon>
        <taxon>Pseudomonadota</taxon>
        <taxon>Gammaproteobacteria</taxon>
        <taxon>Methylococcales</taxon>
        <taxon>Methylococcaceae</taxon>
        <taxon>Methylobacter</taxon>
    </lineage>
</organism>
<protein>
    <submittedName>
        <fullName evidence="3">Putative ATP-grasp superfamily ATP-dependent carboligase</fullName>
    </submittedName>
</protein>
<keyword evidence="1" id="KW-0067">ATP-binding</keyword>
<feature type="domain" description="ATP-grasp" evidence="2">
    <location>
        <begin position="351"/>
        <end position="390"/>
    </location>
</feature>
<dbReference type="RefSeq" id="WP_258076100.1">
    <property type="nucleotide sequence ID" value="NZ_PTIZ01000007.1"/>
</dbReference>
<dbReference type="AlphaFoldDB" id="A0A2S6HC87"/>
<dbReference type="Pfam" id="PF02655">
    <property type="entry name" value="ATP-grasp_3"/>
    <property type="match status" value="1"/>
</dbReference>
<dbReference type="PROSITE" id="PS50975">
    <property type="entry name" value="ATP_GRASP"/>
    <property type="match status" value="1"/>
</dbReference>
<dbReference type="Proteomes" id="UP000240010">
    <property type="component" value="Unassembled WGS sequence"/>
</dbReference>
<comment type="caution">
    <text evidence="3">The sequence shown here is derived from an EMBL/GenBank/DDBJ whole genome shotgun (WGS) entry which is preliminary data.</text>
</comment>
<dbReference type="GO" id="GO:0016874">
    <property type="term" value="F:ligase activity"/>
    <property type="evidence" value="ECO:0007669"/>
    <property type="project" value="UniProtKB-KW"/>
</dbReference>
<evidence type="ECO:0000259" key="2">
    <source>
        <dbReference type="PROSITE" id="PS50975"/>
    </source>
</evidence>
<dbReference type="InterPro" id="IPR003806">
    <property type="entry name" value="ATP-grasp_PylC-type"/>
</dbReference>
<gene>
    <name evidence="3" type="ORF">B0F87_107280</name>
</gene>
<evidence type="ECO:0000313" key="3">
    <source>
        <dbReference type="EMBL" id="PPK75036.1"/>
    </source>
</evidence>
<dbReference type="Gene3D" id="3.30.470.20">
    <property type="entry name" value="ATP-grasp fold, B domain"/>
    <property type="match status" value="2"/>
</dbReference>
<dbReference type="InterPro" id="IPR040803">
    <property type="entry name" value="MfnD_preATP-grasp"/>
</dbReference>